<evidence type="ECO:0000313" key="2">
    <source>
        <dbReference type="Proteomes" id="UP000248326"/>
    </source>
</evidence>
<name>A0A318SIE6_9DEIO</name>
<dbReference type="InterPro" id="IPR016024">
    <property type="entry name" value="ARM-type_fold"/>
</dbReference>
<comment type="caution">
    <text evidence="1">The sequence shown here is derived from an EMBL/GenBank/DDBJ whole genome shotgun (WGS) entry which is preliminary data.</text>
</comment>
<dbReference type="RefSeq" id="WP_110888059.1">
    <property type="nucleotide sequence ID" value="NZ_QJSX01000015.1"/>
</dbReference>
<gene>
    <name evidence="1" type="ORF">DES52_11584</name>
</gene>
<dbReference type="InterPro" id="IPR011989">
    <property type="entry name" value="ARM-like"/>
</dbReference>
<keyword evidence="2" id="KW-1185">Reference proteome</keyword>
<reference evidence="1 2" key="1">
    <citation type="submission" date="2018-06" db="EMBL/GenBank/DDBJ databases">
        <title>Genomic Encyclopedia of Type Strains, Phase IV (KMG-IV): sequencing the most valuable type-strain genomes for metagenomic binning, comparative biology and taxonomic classification.</title>
        <authorList>
            <person name="Goeker M."/>
        </authorList>
    </citation>
    <scope>NUCLEOTIDE SEQUENCE [LARGE SCALE GENOMIC DNA]</scope>
    <source>
        <strain evidence="1 2">DSM 18048</strain>
    </source>
</reference>
<accession>A0A318SIE6</accession>
<proteinExistence type="predicted"/>
<organism evidence="1 2">
    <name type="scientific">Deinococcus yavapaiensis KR-236</name>
    <dbReference type="NCBI Taxonomy" id="694435"/>
    <lineage>
        <taxon>Bacteria</taxon>
        <taxon>Thermotogati</taxon>
        <taxon>Deinococcota</taxon>
        <taxon>Deinococci</taxon>
        <taxon>Deinococcales</taxon>
        <taxon>Deinococcaceae</taxon>
        <taxon>Deinococcus</taxon>
    </lineage>
</organism>
<dbReference type="EMBL" id="QJSX01000015">
    <property type="protein sequence ID" value="PYE51152.1"/>
    <property type="molecule type" value="Genomic_DNA"/>
</dbReference>
<evidence type="ECO:0008006" key="3">
    <source>
        <dbReference type="Google" id="ProtNLM"/>
    </source>
</evidence>
<dbReference type="Gene3D" id="1.25.10.10">
    <property type="entry name" value="Leucine-rich Repeat Variant"/>
    <property type="match status" value="1"/>
</dbReference>
<dbReference type="Proteomes" id="UP000248326">
    <property type="component" value="Unassembled WGS sequence"/>
</dbReference>
<protein>
    <recommendedName>
        <fullName evidence="3">HEAT repeat protein</fullName>
    </recommendedName>
</protein>
<sequence>MNAAIEPHHLVALLASPSQRVRVAAIQALRTRGQEALDALRLGSTHDDANVRHACRALLREVTPRSSWRAALRSRIGHALHVPNFLPLR</sequence>
<evidence type="ECO:0000313" key="1">
    <source>
        <dbReference type="EMBL" id="PYE51152.1"/>
    </source>
</evidence>
<dbReference type="SUPFAM" id="SSF48371">
    <property type="entry name" value="ARM repeat"/>
    <property type="match status" value="1"/>
</dbReference>
<dbReference type="AlphaFoldDB" id="A0A318SIE6"/>